<dbReference type="OrthoDB" id="7571049at2"/>
<gene>
    <name evidence="1" type="ORF">CPY51_07145</name>
</gene>
<protein>
    <submittedName>
        <fullName evidence="1">Uncharacterized protein</fullName>
    </submittedName>
</protein>
<accession>A0A2W4CSI7</accession>
<keyword evidence="2" id="KW-1185">Reference proteome</keyword>
<dbReference type="AlphaFoldDB" id="A0A2W4CSI7"/>
<evidence type="ECO:0000313" key="1">
    <source>
        <dbReference type="EMBL" id="PZM15607.1"/>
    </source>
</evidence>
<comment type="caution">
    <text evidence="1">The sequence shown here is derived from an EMBL/GenBank/DDBJ whole genome shotgun (WGS) entry which is preliminary data.</text>
</comment>
<sequence>MSKVFEILKRLDNAKVHYFIGRYRPDTIDITATVVGERVEISVFDDDHVEISRFLGSEDVLDEGVLDEILRGDE</sequence>
<name>A0A2W4CSI7_9HYPH</name>
<dbReference type="Proteomes" id="UP000248925">
    <property type="component" value="Unassembled WGS sequence"/>
</dbReference>
<organism evidence="1 2">
    <name type="scientific">Rhizobium tubonense</name>
    <dbReference type="NCBI Taxonomy" id="484088"/>
    <lineage>
        <taxon>Bacteria</taxon>
        <taxon>Pseudomonadati</taxon>
        <taxon>Pseudomonadota</taxon>
        <taxon>Alphaproteobacteria</taxon>
        <taxon>Hyphomicrobiales</taxon>
        <taxon>Rhizobiaceae</taxon>
        <taxon>Rhizobium/Agrobacterium group</taxon>
        <taxon>Rhizobium</taxon>
    </lineage>
</organism>
<proteinExistence type="predicted"/>
<reference evidence="1 2" key="1">
    <citation type="journal article" date="2018" name="Sci. Rep.">
        <title>Rhizobium tumorigenes sp. nov., a novel plant tumorigenic bacterium isolated from cane gall tumors on thornless blackberry.</title>
        <authorList>
            <person name="Kuzmanovi N."/>
            <person name="Smalla K."/>
            <person name="Gronow S."/>
            <person name="PuBawska J."/>
        </authorList>
    </citation>
    <scope>NUCLEOTIDE SEQUENCE [LARGE SCALE GENOMIC DNA]</scope>
    <source>
        <strain evidence="1 2">CCBAU 85046</strain>
    </source>
</reference>
<dbReference type="EMBL" id="PCDP01000019">
    <property type="protein sequence ID" value="PZM15607.1"/>
    <property type="molecule type" value="Genomic_DNA"/>
</dbReference>
<evidence type="ECO:0000313" key="2">
    <source>
        <dbReference type="Proteomes" id="UP000248925"/>
    </source>
</evidence>